<comment type="caution">
    <text evidence="1">The sequence shown here is derived from an EMBL/GenBank/DDBJ whole genome shotgun (WGS) entry which is preliminary data.</text>
</comment>
<dbReference type="EMBL" id="MU001499">
    <property type="protein sequence ID" value="KAF2445622.1"/>
    <property type="molecule type" value="Genomic_DNA"/>
</dbReference>
<evidence type="ECO:0000313" key="2">
    <source>
        <dbReference type="Proteomes" id="UP000799764"/>
    </source>
</evidence>
<dbReference type="OrthoDB" id="10546855at2759"/>
<evidence type="ECO:0000313" key="1">
    <source>
        <dbReference type="EMBL" id="KAF2445622.1"/>
    </source>
</evidence>
<keyword evidence="2" id="KW-1185">Reference proteome</keyword>
<protein>
    <submittedName>
        <fullName evidence="1">Uncharacterized protein</fullName>
    </submittedName>
</protein>
<name>A0A9P4PKF1_9PLEO</name>
<accession>A0A9P4PKF1</accession>
<dbReference type="AlphaFoldDB" id="A0A9P4PKF1"/>
<sequence length="167" mass="17794">MGTRAEKAGCGAPLCGLVRERAGHGQIFTCVVRFTVSWRHGRASGLERFSPALAARRRCVRQRLAAGPASDAAQTRAISPCVDDGLRAQWPRRTESDCRAGGGPAGIQRTAGGAAIGERRGTALATRSAHSLTRRRRRAVSAAMRLCGGMDGGERREVRVDYPRVGA</sequence>
<organism evidence="1 2">
    <name type="scientific">Karstenula rhodostoma CBS 690.94</name>
    <dbReference type="NCBI Taxonomy" id="1392251"/>
    <lineage>
        <taxon>Eukaryota</taxon>
        <taxon>Fungi</taxon>
        <taxon>Dikarya</taxon>
        <taxon>Ascomycota</taxon>
        <taxon>Pezizomycotina</taxon>
        <taxon>Dothideomycetes</taxon>
        <taxon>Pleosporomycetidae</taxon>
        <taxon>Pleosporales</taxon>
        <taxon>Massarineae</taxon>
        <taxon>Didymosphaeriaceae</taxon>
        <taxon>Karstenula</taxon>
    </lineage>
</organism>
<proteinExistence type="predicted"/>
<gene>
    <name evidence="1" type="ORF">P171DRAFT_269229</name>
</gene>
<dbReference type="Proteomes" id="UP000799764">
    <property type="component" value="Unassembled WGS sequence"/>
</dbReference>
<reference evidence="1" key="1">
    <citation type="journal article" date="2020" name="Stud. Mycol.">
        <title>101 Dothideomycetes genomes: a test case for predicting lifestyles and emergence of pathogens.</title>
        <authorList>
            <person name="Haridas S."/>
            <person name="Albert R."/>
            <person name="Binder M."/>
            <person name="Bloem J."/>
            <person name="Labutti K."/>
            <person name="Salamov A."/>
            <person name="Andreopoulos B."/>
            <person name="Baker S."/>
            <person name="Barry K."/>
            <person name="Bills G."/>
            <person name="Bluhm B."/>
            <person name="Cannon C."/>
            <person name="Castanera R."/>
            <person name="Culley D."/>
            <person name="Daum C."/>
            <person name="Ezra D."/>
            <person name="Gonzalez J."/>
            <person name="Henrissat B."/>
            <person name="Kuo A."/>
            <person name="Liang C."/>
            <person name="Lipzen A."/>
            <person name="Lutzoni F."/>
            <person name="Magnuson J."/>
            <person name="Mondo S."/>
            <person name="Nolan M."/>
            <person name="Ohm R."/>
            <person name="Pangilinan J."/>
            <person name="Park H.-J."/>
            <person name="Ramirez L."/>
            <person name="Alfaro M."/>
            <person name="Sun H."/>
            <person name="Tritt A."/>
            <person name="Yoshinaga Y."/>
            <person name="Zwiers L.-H."/>
            <person name="Turgeon B."/>
            <person name="Goodwin S."/>
            <person name="Spatafora J."/>
            <person name="Crous P."/>
            <person name="Grigoriev I."/>
        </authorList>
    </citation>
    <scope>NUCLEOTIDE SEQUENCE</scope>
    <source>
        <strain evidence="1">CBS 690.94</strain>
    </source>
</reference>